<dbReference type="SUPFAM" id="SSF56112">
    <property type="entry name" value="Protein kinase-like (PK-like)"/>
    <property type="match status" value="1"/>
</dbReference>
<proteinExistence type="predicted"/>
<reference evidence="2" key="1">
    <citation type="journal article" date="2012" name="Nature">
        <title>A physical, genetic and functional sequence assembly of the barley genome.</title>
        <authorList>
            <consortium name="The International Barley Genome Sequencing Consortium"/>
            <person name="Mayer K.F."/>
            <person name="Waugh R."/>
            <person name="Brown J.W."/>
            <person name="Schulman A."/>
            <person name="Langridge P."/>
            <person name="Platzer M."/>
            <person name="Fincher G.B."/>
            <person name="Muehlbauer G.J."/>
            <person name="Sato K."/>
            <person name="Close T.J."/>
            <person name="Wise R.P."/>
            <person name="Stein N."/>
        </authorList>
    </citation>
    <scope>NUCLEOTIDE SEQUENCE [LARGE SCALE GENOMIC DNA]</scope>
    <source>
        <strain evidence="2">cv. Morex</strain>
    </source>
</reference>
<dbReference type="SMR" id="A0A8I6WGG1"/>
<evidence type="ECO:0000313" key="1">
    <source>
        <dbReference type="EnsemblPlants" id="HORVU.MOREX.r3.1HG0055020.1.CDS1"/>
    </source>
</evidence>
<evidence type="ECO:0008006" key="3">
    <source>
        <dbReference type="Google" id="ProtNLM"/>
    </source>
</evidence>
<dbReference type="EnsemblPlants" id="HORVU.MOREX.r3.1HG0055020.1">
    <property type="protein sequence ID" value="HORVU.MOREX.r3.1HG0055020.1.CDS1"/>
    <property type="gene ID" value="HORVU.MOREX.r3.1HG0055020"/>
</dbReference>
<dbReference type="InterPro" id="IPR011009">
    <property type="entry name" value="Kinase-like_dom_sf"/>
</dbReference>
<dbReference type="AlphaFoldDB" id="A0A8I6WGG1"/>
<keyword evidence="2" id="KW-1185">Reference proteome</keyword>
<dbReference type="Gene3D" id="3.30.200.20">
    <property type="entry name" value="Phosphorylase Kinase, domain 1"/>
    <property type="match status" value="1"/>
</dbReference>
<dbReference type="Proteomes" id="UP000011116">
    <property type="component" value="Chromosome 1H"/>
</dbReference>
<accession>A0A8I6WGG1</accession>
<protein>
    <recommendedName>
        <fullName evidence="3">Non-specific serine/threonine protein kinase</fullName>
    </recommendedName>
</protein>
<dbReference type="Gramene" id="HORVU.MOREX.r3.1HG0055020.1">
    <property type="protein sequence ID" value="HORVU.MOREX.r3.1HG0055020.1.CDS1"/>
    <property type="gene ID" value="HORVU.MOREX.r3.1HG0055020"/>
</dbReference>
<reference evidence="1" key="3">
    <citation type="submission" date="2022-01" db="UniProtKB">
        <authorList>
            <consortium name="EnsemblPlants"/>
        </authorList>
    </citation>
    <scope>IDENTIFICATION</scope>
    <source>
        <strain evidence="1">subsp. vulgare</strain>
    </source>
</reference>
<evidence type="ECO:0000313" key="2">
    <source>
        <dbReference type="Proteomes" id="UP000011116"/>
    </source>
</evidence>
<name>A0A8I6WGG1_HORVV</name>
<dbReference type="Gramene" id="HORVU.MOREX.r2.1HG0043270.1">
    <property type="protein sequence ID" value="HORVU.MOREX.r2.1HG0043270.1.CDS.1"/>
    <property type="gene ID" value="HORVU.MOREX.r2.1HG0043270"/>
</dbReference>
<sequence>MAGAPRKKMVGRYEVGWTIGHGSFGKVKFAVDADMGVPVTMKVLDKTTILNQRMLQQVAAPPSPSLDPSTLSSSH</sequence>
<organism evidence="1 2">
    <name type="scientific">Hordeum vulgare subsp. vulgare</name>
    <name type="common">Domesticated barley</name>
    <dbReference type="NCBI Taxonomy" id="112509"/>
    <lineage>
        <taxon>Eukaryota</taxon>
        <taxon>Viridiplantae</taxon>
        <taxon>Streptophyta</taxon>
        <taxon>Embryophyta</taxon>
        <taxon>Tracheophyta</taxon>
        <taxon>Spermatophyta</taxon>
        <taxon>Magnoliopsida</taxon>
        <taxon>Liliopsida</taxon>
        <taxon>Poales</taxon>
        <taxon>Poaceae</taxon>
        <taxon>BOP clade</taxon>
        <taxon>Pooideae</taxon>
        <taxon>Triticodae</taxon>
        <taxon>Triticeae</taxon>
        <taxon>Hordeinae</taxon>
        <taxon>Hordeum</taxon>
    </lineage>
</organism>
<reference evidence="1" key="2">
    <citation type="submission" date="2020-10" db="EMBL/GenBank/DDBJ databases">
        <authorList>
            <person name="Scholz U."/>
            <person name="Mascher M."/>
            <person name="Fiebig A."/>
        </authorList>
    </citation>
    <scope>NUCLEOTIDE SEQUENCE [LARGE SCALE GENOMIC DNA]</scope>
    <source>
        <strain evidence="1">cv. Morex</strain>
    </source>
</reference>